<evidence type="ECO:0000256" key="3">
    <source>
        <dbReference type="ARBA" id="ARBA00022960"/>
    </source>
</evidence>
<comment type="catalytic activity">
    <reaction evidence="1">
        <text>L-glutamate = D-glutamate</text>
        <dbReference type="Rhea" id="RHEA:12813"/>
        <dbReference type="ChEBI" id="CHEBI:29985"/>
        <dbReference type="ChEBI" id="CHEBI:29986"/>
        <dbReference type="EC" id="5.1.1.3"/>
    </reaction>
</comment>
<name>A0A381V3J4_9ZZZZ</name>
<evidence type="ECO:0000256" key="6">
    <source>
        <dbReference type="ARBA" id="ARBA00023316"/>
    </source>
</evidence>
<keyword evidence="6" id="KW-0961">Cell wall biogenesis/degradation</keyword>
<keyword evidence="4" id="KW-0573">Peptidoglycan synthesis</keyword>
<keyword evidence="3" id="KW-0133">Cell shape</keyword>
<sequence>MDSRPIGVFDSGLGGLTVVKSIKTLLPNESIIYFGDTARVPYGNKSRELIKEYSSEITEFLVKKDVKMVVVACNTVSAMVLNTLKINNSVPILGVIEPGVSEAISMTNNKYIGVIGTIATVNSNAYSIALKALDNSIETISQACPLFVPLAEEGWLEGDVVNMIVAHYLSPLKEKNIDTLILGCTHYPLLKNVIANQLDKTTALIDSADAVARAVRKKLSDFGLLNNKDENGGLFCFVTDIPMRFEAVGQQFLGSYLDSVQIVHDF</sequence>
<dbReference type="AlphaFoldDB" id="A0A381V3J4"/>
<accession>A0A381V3J4</accession>
<dbReference type="SUPFAM" id="SSF53681">
    <property type="entry name" value="Aspartate/glutamate racemase"/>
    <property type="match status" value="2"/>
</dbReference>
<dbReference type="EMBL" id="UINC01007670">
    <property type="protein sequence ID" value="SVA34531.1"/>
    <property type="molecule type" value="Genomic_DNA"/>
</dbReference>
<dbReference type="InterPro" id="IPR004391">
    <property type="entry name" value="Glu_race"/>
</dbReference>
<evidence type="ECO:0000256" key="1">
    <source>
        <dbReference type="ARBA" id="ARBA00001602"/>
    </source>
</evidence>
<dbReference type="Pfam" id="PF01177">
    <property type="entry name" value="Asp_Glu_race"/>
    <property type="match status" value="1"/>
</dbReference>
<reference evidence="7" key="1">
    <citation type="submission" date="2018-05" db="EMBL/GenBank/DDBJ databases">
        <authorList>
            <person name="Lanie J.A."/>
            <person name="Ng W.-L."/>
            <person name="Kazmierczak K.M."/>
            <person name="Andrzejewski T.M."/>
            <person name="Davidsen T.M."/>
            <person name="Wayne K.J."/>
            <person name="Tettelin H."/>
            <person name="Glass J.I."/>
            <person name="Rusch D."/>
            <person name="Podicherti R."/>
            <person name="Tsui H.-C.T."/>
            <person name="Winkler M.E."/>
        </authorList>
    </citation>
    <scope>NUCLEOTIDE SEQUENCE</scope>
</reference>
<dbReference type="GO" id="GO:0009252">
    <property type="term" value="P:peptidoglycan biosynthetic process"/>
    <property type="evidence" value="ECO:0007669"/>
    <property type="project" value="UniProtKB-KW"/>
</dbReference>
<evidence type="ECO:0000313" key="7">
    <source>
        <dbReference type="EMBL" id="SVA34531.1"/>
    </source>
</evidence>
<evidence type="ECO:0000256" key="4">
    <source>
        <dbReference type="ARBA" id="ARBA00022984"/>
    </source>
</evidence>
<evidence type="ECO:0000256" key="5">
    <source>
        <dbReference type="ARBA" id="ARBA00023235"/>
    </source>
</evidence>
<gene>
    <name evidence="7" type="ORF">METZ01_LOCUS87385</name>
</gene>
<dbReference type="PROSITE" id="PS00924">
    <property type="entry name" value="ASP_GLU_RACEMASE_2"/>
    <property type="match status" value="1"/>
</dbReference>
<dbReference type="GO" id="GO:0071555">
    <property type="term" value="P:cell wall organization"/>
    <property type="evidence" value="ECO:0007669"/>
    <property type="project" value="UniProtKB-KW"/>
</dbReference>
<dbReference type="InterPro" id="IPR015942">
    <property type="entry name" value="Asp/Glu/hydantoin_racemase"/>
</dbReference>
<dbReference type="PANTHER" id="PTHR21198">
    <property type="entry name" value="GLUTAMATE RACEMASE"/>
    <property type="match status" value="1"/>
</dbReference>
<dbReference type="GO" id="GO:0008360">
    <property type="term" value="P:regulation of cell shape"/>
    <property type="evidence" value="ECO:0007669"/>
    <property type="project" value="UniProtKB-KW"/>
</dbReference>
<dbReference type="FunFam" id="3.40.50.1860:FF:000001">
    <property type="entry name" value="Glutamate racemase"/>
    <property type="match status" value="1"/>
</dbReference>
<dbReference type="PANTHER" id="PTHR21198:SF2">
    <property type="entry name" value="GLUTAMATE RACEMASE"/>
    <property type="match status" value="1"/>
</dbReference>
<dbReference type="EC" id="5.1.1.3" evidence="2"/>
<dbReference type="Gene3D" id="3.40.50.1860">
    <property type="match status" value="2"/>
</dbReference>
<dbReference type="NCBIfam" id="TIGR00067">
    <property type="entry name" value="glut_race"/>
    <property type="match status" value="1"/>
</dbReference>
<dbReference type="InterPro" id="IPR033134">
    <property type="entry name" value="Asp/Glu_racemase_AS_2"/>
</dbReference>
<organism evidence="7">
    <name type="scientific">marine metagenome</name>
    <dbReference type="NCBI Taxonomy" id="408172"/>
    <lineage>
        <taxon>unclassified sequences</taxon>
        <taxon>metagenomes</taxon>
        <taxon>ecological metagenomes</taxon>
    </lineage>
</organism>
<evidence type="ECO:0000256" key="2">
    <source>
        <dbReference type="ARBA" id="ARBA00013090"/>
    </source>
</evidence>
<protein>
    <recommendedName>
        <fullName evidence="2">glutamate racemase</fullName>
        <ecNumber evidence="2">5.1.1.3</ecNumber>
    </recommendedName>
</protein>
<dbReference type="InterPro" id="IPR001920">
    <property type="entry name" value="Asp/Glu_race"/>
</dbReference>
<keyword evidence="5" id="KW-0413">Isomerase</keyword>
<dbReference type="HAMAP" id="MF_00258">
    <property type="entry name" value="Glu_racemase"/>
    <property type="match status" value="1"/>
</dbReference>
<dbReference type="GO" id="GO:0008881">
    <property type="term" value="F:glutamate racemase activity"/>
    <property type="evidence" value="ECO:0007669"/>
    <property type="project" value="UniProtKB-EC"/>
</dbReference>
<proteinExistence type="inferred from homology"/>